<dbReference type="PANTHER" id="PTHR16128:SF5">
    <property type="entry name" value="FAD_NAD(P)-BINDING OXIDOREDUCTASE FAMILY PROTEIN"/>
    <property type="match status" value="1"/>
</dbReference>
<protein>
    <recommendedName>
        <fullName evidence="1">Amine oxidase domain-containing protein</fullName>
    </recommendedName>
</protein>
<dbReference type="InterPro" id="IPR036188">
    <property type="entry name" value="FAD/NAD-bd_sf"/>
</dbReference>
<evidence type="ECO:0000313" key="3">
    <source>
        <dbReference type="Proteomes" id="UP000254808"/>
    </source>
</evidence>
<keyword evidence="3" id="KW-1185">Reference proteome</keyword>
<accession>A0A345UKL9</accession>
<evidence type="ECO:0000313" key="2">
    <source>
        <dbReference type="EMBL" id="AXJ01021.1"/>
    </source>
</evidence>
<dbReference type="PANTHER" id="PTHR16128">
    <property type="entry name" value="FAD/NAD(P)-BINDING OXIDOREDUCTASE FAMILY PROTEIN"/>
    <property type="match status" value="1"/>
</dbReference>
<evidence type="ECO:0000259" key="1">
    <source>
        <dbReference type="Pfam" id="PF01593"/>
    </source>
</evidence>
<dbReference type="AlphaFoldDB" id="A0A345UKL9"/>
<dbReference type="Proteomes" id="UP000254808">
    <property type="component" value="Chromosome"/>
</dbReference>
<dbReference type="SUPFAM" id="SSF51905">
    <property type="entry name" value="FAD/NAD(P)-binding domain"/>
    <property type="match status" value="1"/>
</dbReference>
<dbReference type="RefSeq" id="WP_114984257.1">
    <property type="nucleotide sequence ID" value="NZ_CP027806.1"/>
</dbReference>
<proteinExistence type="predicted"/>
<name>A0A345UKL9_9BACT</name>
<gene>
    <name evidence="2" type="ORF">CYPRO_1771</name>
</gene>
<organism evidence="2 3">
    <name type="scientific">Cyclonatronum proteinivorum</name>
    <dbReference type="NCBI Taxonomy" id="1457365"/>
    <lineage>
        <taxon>Bacteria</taxon>
        <taxon>Pseudomonadati</taxon>
        <taxon>Balneolota</taxon>
        <taxon>Balneolia</taxon>
        <taxon>Balneolales</taxon>
        <taxon>Cyclonatronaceae</taxon>
        <taxon>Cyclonatronum</taxon>
    </lineage>
</organism>
<reference evidence="2 3" key="1">
    <citation type="submission" date="2018-03" db="EMBL/GenBank/DDBJ databases">
        <title>Phenotypic and genomic properties of Cyclonatronum proteinivorum gen. nov., sp. nov., a haloalkaliphilic bacteroidete from soda lakes possessing Na+-translocating rhodopsin.</title>
        <authorList>
            <person name="Toshchakov S.V."/>
            <person name="Korzhenkov A."/>
            <person name="Samarov N.I."/>
            <person name="Kublanov I.V."/>
            <person name="Muntyan M.S."/>
            <person name="Sorokin D.Y."/>
        </authorList>
    </citation>
    <scope>NUCLEOTIDE SEQUENCE [LARGE SCALE GENOMIC DNA]</scope>
    <source>
        <strain evidence="2 3">Omega</strain>
    </source>
</reference>
<dbReference type="GO" id="GO:0016491">
    <property type="term" value="F:oxidoreductase activity"/>
    <property type="evidence" value="ECO:0007669"/>
    <property type="project" value="InterPro"/>
</dbReference>
<dbReference type="PRINTS" id="PR00411">
    <property type="entry name" value="PNDRDTASEI"/>
</dbReference>
<dbReference type="Pfam" id="PF13450">
    <property type="entry name" value="NAD_binding_8"/>
    <property type="match status" value="1"/>
</dbReference>
<dbReference type="Pfam" id="PF01593">
    <property type="entry name" value="Amino_oxidase"/>
    <property type="match status" value="1"/>
</dbReference>
<dbReference type="KEGG" id="cprv:CYPRO_1771"/>
<dbReference type="EMBL" id="CP027806">
    <property type="protein sequence ID" value="AXJ01021.1"/>
    <property type="molecule type" value="Genomic_DNA"/>
</dbReference>
<dbReference type="OrthoDB" id="56323at2"/>
<dbReference type="Gene3D" id="3.50.50.60">
    <property type="entry name" value="FAD/NAD(P)-binding domain"/>
    <property type="match status" value="1"/>
</dbReference>
<feature type="domain" description="Amine oxidase" evidence="1">
    <location>
        <begin position="105"/>
        <end position="338"/>
    </location>
</feature>
<sequence length="350" mass="39730">MLIGIIGAGISGLTAGRILAKAGHEVIVFEKSRGFGGRICTRHSNKYEGVRFDHGAPYISGDDPLFKAFITELTDKGIAKKWTDTFHFHDGEQLYDKHPNMDKKDRYVCEEGMNSIGKYLSRWVDVRLNTRVIGFTYQGDRRTTKRAWMLNLESFDTFEVDAIVVAAPAVQTYGLIENSIDETMFKTIIKDIDSVLYSPKHALMLTYEGADIPDFSALVVANNPVVNWICNENSKRENNSPNTLALTVHTHAAFSKKHVFDGSVPEIVELEIAQQVRKILGDWAGRYDESQLRLWRYPQPGNYFEKDFVELGEDLKPIALVGDYMRGKTLEHAYISGYKLGHHWAKRFSK</sequence>
<dbReference type="InterPro" id="IPR002937">
    <property type="entry name" value="Amino_oxidase"/>
</dbReference>
<dbReference type="Gene3D" id="3.90.660.10">
    <property type="match status" value="1"/>
</dbReference>